<sequence>MQKLLIKSMQDINNQIKELDKEFDYLVISELRRKRFYIFSTYRHLHNLGYFTGSQKAVKSMPEIYRNMEVSQ</sequence>
<accession>A0A4U2Z606</accession>
<dbReference type="AlphaFoldDB" id="A0A4U2Z606"/>
<evidence type="ECO:0000313" key="1">
    <source>
        <dbReference type="EMBL" id="TKI68882.1"/>
    </source>
</evidence>
<organism evidence="1 2">
    <name type="scientific">Sulfurimonas crateris</name>
    <dbReference type="NCBI Taxonomy" id="2574727"/>
    <lineage>
        <taxon>Bacteria</taxon>
        <taxon>Pseudomonadati</taxon>
        <taxon>Campylobacterota</taxon>
        <taxon>Epsilonproteobacteria</taxon>
        <taxon>Campylobacterales</taxon>
        <taxon>Sulfurimonadaceae</taxon>
        <taxon>Sulfurimonas</taxon>
    </lineage>
</organism>
<dbReference type="Proteomes" id="UP000309561">
    <property type="component" value="Unassembled WGS sequence"/>
</dbReference>
<name>A0A4U2Z606_9BACT</name>
<dbReference type="EMBL" id="SZPX01000006">
    <property type="protein sequence ID" value="TKI68882.1"/>
    <property type="molecule type" value="Genomic_DNA"/>
</dbReference>
<dbReference type="RefSeq" id="WP_137014070.1">
    <property type="nucleotide sequence ID" value="NZ_SZPX01000006.1"/>
</dbReference>
<gene>
    <name evidence="1" type="ORF">FCU45_07920</name>
</gene>
<proteinExistence type="predicted"/>
<evidence type="ECO:0000313" key="2">
    <source>
        <dbReference type="Proteomes" id="UP000309561"/>
    </source>
</evidence>
<comment type="caution">
    <text evidence="1">The sequence shown here is derived from an EMBL/GenBank/DDBJ whole genome shotgun (WGS) entry which is preliminary data.</text>
</comment>
<keyword evidence="2" id="KW-1185">Reference proteome</keyword>
<reference evidence="1 2" key="1">
    <citation type="submission" date="2019-04" db="EMBL/GenBank/DDBJ databases">
        <title>Sulfurimonas crateris sp. nov. a facultative anaerobic sulfur-oxidizing chemolithautotrophic bacterium isolated from a terrestrial mud vulcano.</title>
        <authorList>
            <person name="Ratnikova N.M."/>
            <person name="Slobodkin A.I."/>
            <person name="Merkel A.Y."/>
            <person name="Novikov A."/>
            <person name="Bonch-Osmolovskaya E.A."/>
            <person name="Slobodkina G.B."/>
        </authorList>
    </citation>
    <scope>NUCLEOTIDE SEQUENCE [LARGE SCALE GENOMIC DNA]</scope>
    <source>
        <strain evidence="1 2">SN118</strain>
    </source>
</reference>
<protein>
    <submittedName>
        <fullName evidence="1">Uncharacterized protein</fullName>
    </submittedName>
</protein>